<sequence>MDRKHGHVIQFIRANGGALSYRELDRGGIPRAAVSAAVSDHAIQRVRRGWFAIPDAPRDVVRAARVGGAVTAASAARLEGVWLLGDPLLHVRVPSSTGRLRNPDASDEPLDRRRHAVCLHYRTVPVITGARDALPIALAEMLACAEPTAAIVAMDSAVSVGAISVGDLDQVRALAPSSRRSLVDRVNPGSASGIETIVRLFLRTHGIRHRVQVFIPRVGHVDLLVGDRLVIEVDGEGFHTGPEFEADRRRDFELVMRGYTVVRLSYRMVLNEWDAVSSGILELVRRGGHRWGHRAAEHSAAAVPFRRLDRLAFA</sequence>
<evidence type="ECO:0000313" key="2">
    <source>
        <dbReference type="EMBL" id="RZS68621.1"/>
    </source>
</evidence>
<dbReference type="Gene3D" id="3.40.960.10">
    <property type="entry name" value="VSR Endonuclease"/>
    <property type="match status" value="1"/>
</dbReference>
<dbReference type="Proteomes" id="UP000293289">
    <property type="component" value="Unassembled WGS sequence"/>
</dbReference>
<dbReference type="Pfam" id="PF04480">
    <property type="entry name" value="DUF559"/>
    <property type="match status" value="1"/>
</dbReference>
<dbReference type="AlphaFoldDB" id="A0A4Q7MJT2"/>
<gene>
    <name evidence="2" type="ORF">EV187_1054</name>
</gene>
<dbReference type="EMBL" id="SGWY01000001">
    <property type="protein sequence ID" value="RZS68621.1"/>
    <property type="molecule type" value="Genomic_DNA"/>
</dbReference>
<proteinExistence type="predicted"/>
<protein>
    <submittedName>
        <fullName evidence="2">Uncharacterized protein DUF559</fullName>
    </submittedName>
</protein>
<organism evidence="2 3">
    <name type="scientific">Agromyces ramosus</name>
    <dbReference type="NCBI Taxonomy" id="33879"/>
    <lineage>
        <taxon>Bacteria</taxon>
        <taxon>Bacillati</taxon>
        <taxon>Actinomycetota</taxon>
        <taxon>Actinomycetes</taxon>
        <taxon>Micrococcales</taxon>
        <taxon>Microbacteriaceae</taxon>
        <taxon>Agromyces</taxon>
    </lineage>
</organism>
<dbReference type="InterPro" id="IPR007569">
    <property type="entry name" value="DUF559"/>
</dbReference>
<keyword evidence="3" id="KW-1185">Reference proteome</keyword>
<evidence type="ECO:0000259" key="1">
    <source>
        <dbReference type="Pfam" id="PF04480"/>
    </source>
</evidence>
<feature type="domain" description="DUF559" evidence="1">
    <location>
        <begin position="206"/>
        <end position="284"/>
    </location>
</feature>
<name>A0A4Q7MJT2_9MICO</name>
<comment type="caution">
    <text evidence="2">The sequence shown here is derived from an EMBL/GenBank/DDBJ whole genome shotgun (WGS) entry which is preliminary data.</text>
</comment>
<accession>A0A4Q7MJT2</accession>
<reference evidence="2 3" key="1">
    <citation type="submission" date="2019-02" db="EMBL/GenBank/DDBJ databases">
        <title>Genomic Encyclopedia of Type Strains, Phase IV (KMG-IV): sequencing the most valuable type-strain genomes for metagenomic binning, comparative biology and taxonomic classification.</title>
        <authorList>
            <person name="Goeker M."/>
        </authorList>
    </citation>
    <scope>NUCLEOTIDE SEQUENCE [LARGE SCALE GENOMIC DNA]</scope>
    <source>
        <strain evidence="2 3">DSM 43045</strain>
    </source>
</reference>
<evidence type="ECO:0000313" key="3">
    <source>
        <dbReference type="Proteomes" id="UP000293289"/>
    </source>
</evidence>
<dbReference type="SUPFAM" id="SSF52980">
    <property type="entry name" value="Restriction endonuclease-like"/>
    <property type="match status" value="1"/>
</dbReference>
<dbReference type="InterPro" id="IPR011335">
    <property type="entry name" value="Restrct_endonuc-II-like"/>
</dbReference>
<dbReference type="RefSeq" id="WP_165391106.1">
    <property type="nucleotide sequence ID" value="NZ_SGWY01000001.1"/>
</dbReference>